<comment type="caution">
    <text evidence="1">The sequence shown here is derived from an EMBL/GenBank/DDBJ whole genome shotgun (WGS) entry which is preliminary data.</text>
</comment>
<dbReference type="AlphaFoldDB" id="A0A392SED9"/>
<dbReference type="Proteomes" id="UP000265520">
    <property type="component" value="Unassembled WGS sequence"/>
</dbReference>
<evidence type="ECO:0000313" key="2">
    <source>
        <dbReference type="Proteomes" id="UP000265520"/>
    </source>
</evidence>
<proteinExistence type="predicted"/>
<name>A0A392SED9_9FABA</name>
<reference evidence="1 2" key="1">
    <citation type="journal article" date="2018" name="Front. Plant Sci.">
        <title>Red Clover (Trifolium pratense) and Zigzag Clover (T. medium) - A Picture of Genomic Similarities and Differences.</title>
        <authorList>
            <person name="Dluhosova J."/>
            <person name="Istvanek J."/>
            <person name="Nedelnik J."/>
            <person name="Repkova J."/>
        </authorList>
    </citation>
    <scope>NUCLEOTIDE SEQUENCE [LARGE SCALE GENOMIC DNA]</scope>
    <source>
        <strain evidence="2">cv. 10/8</strain>
        <tissue evidence="1">Leaf</tissue>
    </source>
</reference>
<protein>
    <submittedName>
        <fullName evidence="1">Uncharacterized protein</fullName>
    </submittedName>
</protein>
<sequence>MKLRDAPLDDPSDAMILTAWRDAPSFLLDAQMTEEIPNLFSTCLARVTTRF</sequence>
<accession>A0A392SED9</accession>
<dbReference type="EMBL" id="LXQA010363053">
    <property type="protein sequence ID" value="MCI46812.1"/>
    <property type="molecule type" value="Genomic_DNA"/>
</dbReference>
<organism evidence="1 2">
    <name type="scientific">Trifolium medium</name>
    <dbReference type="NCBI Taxonomy" id="97028"/>
    <lineage>
        <taxon>Eukaryota</taxon>
        <taxon>Viridiplantae</taxon>
        <taxon>Streptophyta</taxon>
        <taxon>Embryophyta</taxon>
        <taxon>Tracheophyta</taxon>
        <taxon>Spermatophyta</taxon>
        <taxon>Magnoliopsida</taxon>
        <taxon>eudicotyledons</taxon>
        <taxon>Gunneridae</taxon>
        <taxon>Pentapetalae</taxon>
        <taxon>rosids</taxon>
        <taxon>fabids</taxon>
        <taxon>Fabales</taxon>
        <taxon>Fabaceae</taxon>
        <taxon>Papilionoideae</taxon>
        <taxon>50 kb inversion clade</taxon>
        <taxon>NPAAA clade</taxon>
        <taxon>Hologalegina</taxon>
        <taxon>IRL clade</taxon>
        <taxon>Trifolieae</taxon>
        <taxon>Trifolium</taxon>
    </lineage>
</organism>
<evidence type="ECO:0000313" key="1">
    <source>
        <dbReference type="EMBL" id="MCI46812.1"/>
    </source>
</evidence>
<keyword evidence="2" id="KW-1185">Reference proteome</keyword>